<dbReference type="CDD" id="cd04194">
    <property type="entry name" value="GT8_A4GalT_like"/>
    <property type="match status" value="1"/>
</dbReference>
<dbReference type="SUPFAM" id="SSF53448">
    <property type="entry name" value="Nucleotide-diphospho-sugar transferases"/>
    <property type="match status" value="1"/>
</dbReference>
<keyword evidence="3" id="KW-0479">Metal-binding</keyword>
<keyword evidence="5" id="KW-1185">Reference proteome</keyword>
<name>A0A916NL98_9BACT</name>
<protein>
    <submittedName>
        <fullName evidence="4">General stress protein A</fullName>
    </submittedName>
</protein>
<comment type="caution">
    <text evidence="4">The sequence shown here is derived from an EMBL/GenBank/DDBJ whole genome shotgun (WGS) entry which is preliminary data.</text>
</comment>
<sequence length="299" mass="35174">MDDKIHVACTIDSSYIQHCCVMLTSLFQNNKIFNFHIHLITDQESRSKFFEIERIVVRYGSTFSHYAVDQNLLSNVPVNGHVSIVTYYRILIPLILDYKIPKVLFLDSDVIIRTNILALWCKSVTDFHIAAAKDFASEEHKKLLNIPGGYPYFNAGVLLMNLTRWRNDNISAKILQYISDNHEKIVFWDQDALNAILYKSCKIFSPLWNLTHGFFLPSATVLGYSDVQLKFFTTYPFIVHFTGSNKPWYHYNEHTYKKDYFFYLSQTPYKYFTPIGKPFRTRTLGDKIIYILRRLHFIK</sequence>
<dbReference type="GO" id="GO:0046872">
    <property type="term" value="F:metal ion binding"/>
    <property type="evidence" value="ECO:0007669"/>
    <property type="project" value="UniProtKB-KW"/>
</dbReference>
<evidence type="ECO:0000313" key="4">
    <source>
        <dbReference type="EMBL" id="CAG4999707.1"/>
    </source>
</evidence>
<evidence type="ECO:0000313" key="5">
    <source>
        <dbReference type="Proteomes" id="UP000680038"/>
    </source>
</evidence>
<dbReference type="EMBL" id="CAJRAF010000002">
    <property type="protein sequence ID" value="CAG4999707.1"/>
    <property type="molecule type" value="Genomic_DNA"/>
</dbReference>
<accession>A0A916NL98</accession>
<reference evidence="4" key="1">
    <citation type="submission" date="2021-04" db="EMBL/GenBank/DDBJ databases">
        <authorList>
            <person name="Rodrigo-Torres L."/>
            <person name="Arahal R. D."/>
            <person name="Lucena T."/>
        </authorList>
    </citation>
    <scope>NUCLEOTIDE SEQUENCE</scope>
    <source>
        <strain evidence="4">CECT 9275</strain>
    </source>
</reference>
<dbReference type="InterPro" id="IPR050748">
    <property type="entry name" value="Glycosyltrans_8_dom-fam"/>
</dbReference>
<evidence type="ECO:0000256" key="1">
    <source>
        <dbReference type="ARBA" id="ARBA00022676"/>
    </source>
</evidence>
<dbReference type="InterPro" id="IPR002495">
    <property type="entry name" value="Glyco_trans_8"/>
</dbReference>
<dbReference type="RefSeq" id="WP_215238933.1">
    <property type="nucleotide sequence ID" value="NZ_CAJRAF010000002.1"/>
</dbReference>
<dbReference type="Gene3D" id="3.90.550.10">
    <property type="entry name" value="Spore Coat Polysaccharide Biosynthesis Protein SpsA, Chain A"/>
    <property type="match status" value="1"/>
</dbReference>
<organism evidence="4 5">
    <name type="scientific">Dyadobacter helix</name>
    <dbReference type="NCBI Taxonomy" id="2822344"/>
    <lineage>
        <taxon>Bacteria</taxon>
        <taxon>Pseudomonadati</taxon>
        <taxon>Bacteroidota</taxon>
        <taxon>Cytophagia</taxon>
        <taxon>Cytophagales</taxon>
        <taxon>Spirosomataceae</taxon>
        <taxon>Dyadobacter</taxon>
    </lineage>
</organism>
<dbReference type="GO" id="GO:0016757">
    <property type="term" value="F:glycosyltransferase activity"/>
    <property type="evidence" value="ECO:0007669"/>
    <property type="project" value="UniProtKB-KW"/>
</dbReference>
<dbReference type="Pfam" id="PF01501">
    <property type="entry name" value="Glyco_transf_8"/>
    <property type="match status" value="1"/>
</dbReference>
<proteinExistence type="predicted"/>
<gene>
    <name evidence="4" type="primary">gspA_2</name>
    <name evidence="4" type="ORF">DYBT9275_02284</name>
</gene>
<evidence type="ECO:0000256" key="3">
    <source>
        <dbReference type="ARBA" id="ARBA00022723"/>
    </source>
</evidence>
<dbReference type="AlphaFoldDB" id="A0A916NL98"/>
<dbReference type="Proteomes" id="UP000680038">
    <property type="component" value="Unassembled WGS sequence"/>
</dbReference>
<keyword evidence="2" id="KW-0808">Transferase</keyword>
<evidence type="ECO:0000256" key="2">
    <source>
        <dbReference type="ARBA" id="ARBA00022679"/>
    </source>
</evidence>
<dbReference type="InterPro" id="IPR029044">
    <property type="entry name" value="Nucleotide-diphossugar_trans"/>
</dbReference>
<dbReference type="PANTHER" id="PTHR13778">
    <property type="entry name" value="GLYCOSYLTRANSFERASE 8 DOMAIN-CONTAINING PROTEIN"/>
    <property type="match status" value="1"/>
</dbReference>
<keyword evidence="1" id="KW-0328">Glycosyltransferase</keyword>
<dbReference type="PANTHER" id="PTHR13778:SF47">
    <property type="entry name" value="LIPOPOLYSACCHARIDE 1,3-GALACTOSYLTRANSFERASE"/>
    <property type="match status" value="1"/>
</dbReference>